<dbReference type="Proteomes" id="UP000001312">
    <property type="component" value="Unassembled WGS sequence"/>
</dbReference>
<evidence type="ECO:0000259" key="1">
    <source>
        <dbReference type="PROSITE" id="PS50035"/>
    </source>
</evidence>
<evidence type="ECO:0000313" key="2">
    <source>
        <dbReference type="EMBL" id="EDN98993.1"/>
    </source>
</evidence>
<evidence type="ECO:0000313" key="3">
    <source>
        <dbReference type="Proteomes" id="UP000001312"/>
    </source>
</evidence>
<organism evidence="2 3">
    <name type="scientific">Sclerotinia sclerotiorum (strain ATCC 18683 / 1980 / Ss-1)</name>
    <name type="common">White mold</name>
    <name type="synonym">Whetzelinia sclerotiorum</name>
    <dbReference type="NCBI Taxonomy" id="665079"/>
    <lineage>
        <taxon>Eukaryota</taxon>
        <taxon>Fungi</taxon>
        <taxon>Dikarya</taxon>
        <taxon>Ascomycota</taxon>
        <taxon>Pezizomycotina</taxon>
        <taxon>Leotiomycetes</taxon>
        <taxon>Helotiales</taxon>
        <taxon>Sclerotiniaceae</taxon>
        <taxon>Sclerotinia</taxon>
    </lineage>
</organism>
<dbReference type="AlphaFoldDB" id="A7F8C2"/>
<dbReference type="HOGENOM" id="CLU_030268_0_0_1"/>
<dbReference type="CDD" id="cd00138">
    <property type="entry name" value="PLDc_SF"/>
    <property type="match status" value="1"/>
</dbReference>
<dbReference type="SUPFAM" id="SSF56024">
    <property type="entry name" value="Phospholipase D/nuclease"/>
    <property type="match status" value="2"/>
</dbReference>
<dbReference type="PANTHER" id="PTHR21248">
    <property type="entry name" value="CARDIOLIPIN SYNTHASE"/>
    <property type="match status" value="1"/>
</dbReference>
<dbReference type="RefSeq" id="XP_001585284.1">
    <property type="nucleotide sequence ID" value="XM_001585234.1"/>
</dbReference>
<dbReference type="InterPro" id="IPR001736">
    <property type="entry name" value="PLipase_D/transphosphatidylase"/>
</dbReference>
<feature type="domain" description="PLD phosphodiesterase" evidence="1">
    <location>
        <begin position="399"/>
        <end position="426"/>
    </location>
</feature>
<dbReference type="eggNOG" id="ENOG502RYWJ">
    <property type="taxonomic scope" value="Eukaryota"/>
</dbReference>
<gene>
    <name evidence="2" type="ORF">SS1G_13853</name>
</gene>
<keyword evidence="3" id="KW-1185">Reference proteome</keyword>
<reference evidence="3" key="1">
    <citation type="journal article" date="2011" name="PLoS Genet.">
        <title>Genomic analysis of the necrotrophic fungal pathogens Sclerotinia sclerotiorum and Botrytis cinerea.</title>
        <authorList>
            <person name="Amselem J."/>
            <person name="Cuomo C.A."/>
            <person name="van Kan J.A."/>
            <person name="Viaud M."/>
            <person name="Benito E.P."/>
            <person name="Couloux A."/>
            <person name="Coutinho P.M."/>
            <person name="de Vries R.P."/>
            <person name="Dyer P.S."/>
            <person name="Fillinger S."/>
            <person name="Fournier E."/>
            <person name="Gout L."/>
            <person name="Hahn M."/>
            <person name="Kohn L."/>
            <person name="Lapalu N."/>
            <person name="Plummer K.M."/>
            <person name="Pradier J.M."/>
            <person name="Quevillon E."/>
            <person name="Sharon A."/>
            <person name="Simon A."/>
            <person name="ten Have A."/>
            <person name="Tudzynski B."/>
            <person name="Tudzynski P."/>
            <person name="Wincker P."/>
            <person name="Andrew M."/>
            <person name="Anthouard V."/>
            <person name="Beever R.E."/>
            <person name="Beffa R."/>
            <person name="Benoit I."/>
            <person name="Bouzid O."/>
            <person name="Brault B."/>
            <person name="Chen Z."/>
            <person name="Choquer M."/>
            <person name="Collemare J."/>
            <person name="Cotton P."/>
            <person name="Danchin E.G."/>
            <person name="Da Silva C."/>
            <person name="Gautier A."/>
            <person name="Giraud C."/>
            <person name="Giraud T."/>
            <person name="Gonzalez C."/>
            <person name="Grossetete S."/>
            <person name="Guldener U."/>
            <person name="Henrissat B."/>
            <person name="Howlett B.J."/>
            <person name="Kodira C."/>
            <person name="Kretschmer M."/>
            <person name="Lappartient A."/>
            <person name="Leroch M."/>
            <person name="Levis C."/>
            <person name="Mauceli E."/>
            <person name="Neuveglise C."/>
            <person name="Oeser B."/>
            <person name="Pearson M."/>
            <person name="Poulain J."/>
            <person name="Poussereau N."/>
            <person name="Quesneville H."/>
            <person name="Rascle C."/>
            <person name="Schumacher J."/>
            <person name="Segurens B."/>
            <person name="Sexton A."/>
            <person name="Silva E."/>
            <person name="Sirven C."/>
            <person name="Soanes D.M."/>
            <person name="Talbot N.J."/>
            <person name="Templeton M."/>
            <person name="Yandava C."/>
            <person name="Yarden O."/>
            <person name="Zeng Q."/>
            <person name="Rollins J.A."/>
            <person name="Lebrun M.H."/>
            <person name="Dickman M."/>
        </authorList>
    </citation>
    <scope>NUCLEOTIDE SEQUENCE [LARGE SCALE GENOMIC DNA]</scope>
    <source>
        <strain evidence="3">ATCC 18683 / 1980 / Ss-1</strain>
    </source>
</reference>
<dbReference type="GeneID" id="5481367"/>
<sequence>MTTHLPHYPPSTTQPTTFHLGTGTTLFSTLLPQLLTTNHSLILVTCFWAPSSTQQSIRDLLLHLSSQAISSHKTIHIRICFSSFSPLQKLLHTASENGYIYPSSRYSSLGLPAVEEIPGLDLRVKSIFLRPCHVLHGKYIIQDEERVWFPSCNVSWEAWGEGCVGFKGGGLVEDLRGYWSRVWDGDGRMRVPESPQEMSTKVIRRSQEVPVELGYSDSSLLASIDLSHLPANIETLLLPHTHSSYNPFSIFFTPNAKTPSTPLNTFLLSQISTAKSSINIYTPNLTYTPLINTLFEALTRGIDIRIVVSRKLMIFEQIVTAGTLTEWEVYKMERRYRKLVARSSRRTDDLEAGNNTRIGNLEIVYFNPAFVNVNENNSRSTRGDETMPRRIEDMGMENQPVKLHLKMTVIDNEITVLGSGNMDRASWVTSQEVGVAIFSEQVARRLNAVVRDVYG</sequence>
<dbReference type="PROSITE" id="PS50035">
    <property type="entry name" value="PLD"/>
    <property type="match status" value="1"/>
</dbReference>
<dbReference type="Gene3D" id="3.30.870.10">
    <property type="entry name" value="Endonuclease Chain A"/>
    <property type="match status" value="2"/>
</dbReference>
<dbReference type="EMBL" id="CH476647">
    <property type="protein sequence ID" value="EDN98993.1"/>
    <property type="molecule type" value="Genomic_DNA"/>
</dbReference>
<dbReference type="GO" id="GO:0030572">
    <property type="term" value="F:phosphatidyltransferase activity"/>
    <property type="evidence" value="ECO:0007669"/>
    <property type="project" value="UniProtKB-ARBA"/>
</dbReference>
<dbReference type="PANTHER" id="PTHR21248:SF11">
    <property type="entry name" value="PLD PHOSPHODIESTERASE DOMAIN-CONTAINING PROTEIN"/>
    <property type="match status" value="1"/>
</dbReference>
<dbReference type="InterPro" id="IPR025202">
    <property type="entry name" value="PLD-like_dom"/>
</dbReference>
<dbReference type="KEGG" id="ssl:SS1G_13853"/>
<name>A7F8C2_SCLS1</name>
<protein>
    <recommendedName>
        <fullName evidence="1">PLD phosphodiesterase domain-containing protein</fullName>
    </recommendedName>
</protein>
<dbReference type="InParanoid" id="A7F8C2"/>
<proteinExistence type="predicted"/>
<accession>A7F8C2</accession>
<dbReference type="Pfam" id="PF13091">
    <property type="entry name" value="PLDc_2"/>
    <property type="match status" value="1"/>
</dbReference>
<dbReference type="GO" id="GO:0032049">
    <property type="term" value="P:cardiolipin biosynthetic process"/>
    <property type="evidence" value="ECO:0007669"/>
    <property type="project" value="UniProtKB-ARBA"/>
</dbReference>
<dbReference type="OMA" id="MDRASWY"/>